<reference evidence="8" key="1">
    <citation type="submission" date="2023-02" db="EMBL/GenBank/DDBJ databases">
        <authorList>
            <person name="Palmer J.M."/>
        </authorList>
    </citation>
    <scope>NUCLEOTIDE SEQUENCE</scope>
    <source>
        <strain evidence="8">FW57</strain>
    </source>
</reference>
<sequence length="363" mass="40467">MMECQEGKRDEIRQHIVVIGAGVVGISTGLNLVQEGFHVTIVARDFPAPFETISVDQINYTSPWAGAHCRFIPPTNETEKREHEMALLTFRHMERLVKDGKQAEAGIRFMKGVEYVERPPQAYLDLTEAKAAELGYKSFRRLDKTELPANVEWGAEYQTFCLNPMMYCAFLLRNFARLGGKIQKKVLQCPQEVFDMPEFRGIAAVVNCSGFGFDDPAVIPNRGQLVIVANDCDVTITRQNKDGSWVVAIPRGYDGGTVVGGTREPGVLDTVPDPLKSKQMLKNLKETHPQILPEGQDFKVLREVVGRRPMREGGPRVEYEVVDRNPKKALVHAYGLGGRGYECSWGVAAAVKDLLDQFAQDVG</sequence>
<dbReference type="InterPro" id="IPR006076">
    <property type="entry name" value="FAD-dep_OxRdtase"/>
</dbReference>
<dbReference type="InterPro" id="IPR023209">
    <property type="entry name" value="DAO"/>
</dbReference>
<dbReference type="InterPro" id="IPR006181">
    <property type="entry name" value="D-amino_acid_oxidase_CS"/>
</dbReference>
<dbReference type="PROSITE" id="PS00677">
    <property type="entry name" value="DAO"/>
    <property type="match status" value="1"/>
</dbReference>
<proteinExistence type="inferred from homology"/>
<evidence type="ECO:0000256" key="5">
    <source>
        <dbReference type="ARBA" id="ARBA00023002"/>
    </source>
</evidence>
<evidence type="ECO:0000256" key="6">
    <source>
        <dbReference type="PIRSR" id="PIRSR000189-1"/>
    </source>
</evidence>
<feature type="domain" description="FAD dependent oxidoreductase" evidence="7">
    <location>
        <begin position="16"/>
        <end position="353"/>
    </location>
</feature>
<keyword evidence="4 6" id="KW-0274">FAD</keyword>
<dbReference type="GO" id="GO:0019478">
    <property type="term" value="P:D-amino acid catabolic process"/>
    <property type="evidence" value="ECO:0007669"/>
    <property type="project" value="TreeGrafter"/>
</dbReference>
<feature type="binding site" evidence="6">
    <location>
        <begin position="61"/>
        <end position="62"/>
    </location>
    <ligand>
        <name>FAD</name>
        <dbReference type="ChEBI" id="CHEBI:57692"/>
    </ligand>
</feature>
<evidence type="ECO:0000256" key="1">
    <source>
        <dbReference type="ARBA" id="ARBA00001974"/>
    </source>
</evidence>
<dbReference type="Gene3D" id="3.40.50.720">
    <property type="entry name" value="NAD(P)-binding Rossmann-like Domain"/>
    <property type="match status" value="1"/>
</dbReference>
<dbReference type="Gene3D" id="3.30.9.10">
    <property type="entry name" value="D-Amino Acid Oxidase, subunit A, domain 2"/>
    <property type="match status" value="1"/>
</dbReference>
<evidence type="ECO:0000313" key="9">
    <source>
        <dbReference type="Proteomes" id="UP001197093"/>
    </source>
</evidence>
<dbReference type="PANTHER" id="PTHR11530">
    <property type="entry name" value="D-AMINO ACID OXIDASE"/>
    <property type="match status" value="1"/>
</dbReference>
<evidence type="ECO:0000259" key="7">
    <source>
        <dbReference type="Pfam" id="PF01266"/>
    </source>
</evidence>
<comment type="caution">
    <text evidence="8">The sequence shown here is derived from an EMBL/GenBank/DDBJ whole genome shotgun (WGS) entry which is preliminary data.</text>
</comment>
<dbReference type="PIRSF" id="PIRSF000189">
    <property type="entry name" value="D-aa_oxidase"/>
    <property type="match status" value="1"/>
</dbReference>
<accession>A0AAD4I006</accession>
<dbReference type="EMBL" id="JAHCVI010000001">
    <property type="protein sequence ID" value="KAG7293899.1"/>
    <property type="molecule type" value="Genomic_DNA"/>
</dbReference>
<feature type="binding site" evidence="6">
    <location>
        <position position="308"/>
    </location>
    <ligand>
        <name>D-dopa</name>
        <dbReference type="ChEBI" id="CHEBI:149689"/>
    </ligand>
</feature>
<dbReference type="Proteomes" id="UP001197093">
    <property type="component" value="Unassembled WGS sequence"/>
</dbReference>
<evidence type="ECO:0000256" key="4">
    <source>
        <dbReference type="ARBA" id="ARBA00022827"/>
    </source>
</evidence>
<comment type="similarity">
    <text evidence="2">Belongs to the DAMOX/DASOX family.</text>
</comment>
<keyword evidence="5" id="KW-0560">Oxidoreductase</keyword>
<dbReference type="GO" id="GO:0003884">
    <property type="term" value="F:D-amino-acid oxidase activity"/>
    <property type="evidence" value="ECO:0007669"/>
    <property type="project" value="InterPro"/>
</dbReference>
<dbReference type="AlphaFoldDB" id="A0AAD4I006"/>
<dbReference type="Pfam" id="PF01266">
    <property type="entry name" value="DAO"/>
    <property type="match status" value="1"/>
</dbReference>
<comment type="cofactor">
    <cofactor evidence="1 6">
        <name>FAD</name>
        <dbReference type="ChEBI" id="CHEBI:57692"/>
    </cofactor>
</comment>
<dbReference type="GO" id="GO:0005737">
    <property type="term" value="C:cytoplasm"/>
    <property type="evidence" value="ECO:0007669"/>
    <property type="project" value="TreeGrafter"/>
</dbReference>
<dbReference type="SUPFAM" id="SSF54373">
    <property type="entry name" value="FAD-linked reductases, C-terminal domain"/>
    <property type="match status" value="1"/>
</dbReference>
<keyword evidence="9" id="KW-1185">Reference proteome</keyword>
<dbReference type="PANTHER" id="PTHR11530:SF26">
    <property type="entry name" value="FAD DEPENDENT OXIDOREDUCTASE SUPERFAMILY (AFU_ORTHOLOGUE AFUA_5G13940)"/>
    <property type="match status" value="1"/>
</dbReference>
<gene>
    <name evidence="8" type="ORF">NEMBOFW57_003959</name>
</gene>
<feature type="binding site" evidence="6">
    <location>
        <position position="338"/>
    </location>
    <ligand>
        <name>D-dopa</name>
        <dbReference type="ChEBI" id="CHEBI:149689"/>
    </ligand>
</feature>
<name>A0AAD4I006_9PEZI</name>
<protein>
    <recommendedName>
        <fullName evidence="7">FAD dependent oxidoreductase domain-containing protein</fullName>
    </recommendedName>
</protein>
<evidence type="ECO:0000256" key="3">
    <source>
        <dbReference type="ARBA" id="ARBA00022630"/>
    </source>
</evidence>
<dbReference type="GO" id="GO:0071949">
    <property type="term" value="F:FAD binding"/>
    <property type="evidence" value="ECO:0007669"/>
    <property type="project" value="InterPro"/>
</dbReference>
<evidence type="ECO:0000256" key="2">
    <source>
        <dbReference type="ARBA" id="ARBA00006730"/>
    </source>
</evidence>
<evidence type="ECO:0000313" key="8">
    <source>
        <dbReference type="EMBL" id="KAG7293899.1"/>
    </source>
</evidence>
<dbReference type="SUPFAM" id="SSF51971">
    <property type="entry name" value="Nucleotide-binding domain"/>
    <property type="match status" value="1"/>
</dbReference>
<keyword evidence="3" id="KW-0285">Flavoprotein</keyword>
<organism evidence="8 9">
    <name type="scientific">Staphylotrichum longicolle</name>
    <dbReference type="NCBI Taxonomy" id="669026"/>
    <lineage>
        <taxon>Eukaryota</taxon>
        <taxon>Fungi</taxon>
        <taxon>Dikarya</taxon>
        <taxon>Ascomycota</taxon>
        <taxon>Pezizomycotina</taxon>
        <taxon>Sordariomycetes</taxon>
        <taxon>Sordariomycetidae</taxon>
        <taxon>Sordariales</taxon>
        <taxon>Chaetomiaceae</taxon>
        <taxon>Staphylotrichum</taxon>
    </lineage>
</organism>